<accession>B6VC12</accession>
<sequence>METLLVSNNAMEIDALNRAIIYILRQTRDCMRRPIRISVYDILLHGIGDIHIVLTNSQVRGNLDERLRTPVVTHNSSWNSLYVKLQNLTTCACILADSIHSDPEATSAELTASDRIKFAQRIMFSKISLARELMDFCY</sequence>
<evidence type="ECO:0000313" key="2">
    <source>
        <dbReference type="EMBL" id="CAI5446339.1"/>
    </source>
</evidence>
<reference evidence="2" key="2">
    <citation type="submission" date="2022-11" db="EMBL/GenBank/DDBJ databases">
        <authorList>
            <person name="Kikuchi T."/>
        </authorList>
    </citation>
    <scope>NUCLEOTIDE SEQUENCE</scope>
    <source>
        <strain evidence="2">PS1010</strain>
    </source>
</reference>
<evidence type="ECO:0000313" key="1">
    <source>
        <dbReference type="EMBL" id="ACI49255.1"/>
    </source>
</evidence>
<reference evidence="1" key="1">
    <citation type="journal article" date="2008" name="Genome Res.">
        <title>Multigenome DNA sequence conservation identifies Hox cis-regulatory elements.</title>
        <authorList>
            <person name="Kuntz S.G."/>
            <person name="Schwarz E.M."/>
            <person name="DeModena J.A."/>
            <person name="De Buysscher T."/>
            <person name="Trout D."/>
            <person name="Shizuya H."/>
            <person name="Sternberg P.W."/>
            <person name="Wold B.J."/>
        </authorList>
    </citation>
    <scope>NUCLEOTIDE SEQUENCE</scope>
    <source>
        <strain evidence="1">PS1010</strain>
    </source>
</reference>
<keyword evidence="3" id="KW-1185">Reference proteome</keyword>
<dbReference type="Proteomes" id="UP001152747">
    <property type="component" value="Unassembled WGS sequence"/>
</dbReference>
<dbReference type="EMBL" id="CANHGI010000003">
    <property type="protein sequence ID" value="CAI5446339.1"/>
    <property type="molecule type" value="Genomic_DNA"/>
</dbReference>
<organism evidence="1">
    <name type="scientific">Caenorhabditis angaria</name>
    <dbReference type="NCBI Taxonomy" id="860376"/>
    <lineage>
        <taxon>Eukaryota</taxon>
        <taxon>Metazoa</taxon>
        <taxon>Ecdysozoa</taxon>
        <taxon>Nematoda</taxon>
        <taxon>Chromadorea</taxon>
        <taxon>Rhabditida</taxon>
        <taxon>Rhabditina</taxon>
        <taxon>Rhabditomorpha</taxon>
        <taxon>Rhabditoidea</taxon>
        <taxon>Rhabditidae</taxon>
        <taxon>Peloderinae</taxon>
        <taxon>Caenorhabditis</taxon>
    </lineage>
</organism>
<evidence type="ECO:0000313" key="3">
    <source>
        <dbReference type="Proteomes" id="UP001152747"/>
    </source>
</evidence>
<protein>
    <submittedName>
        <fullName evidence="1">Uncharacterized protein</fullName>
    </submittedName>
</protein>
<dbReference type="EMBL" id="FJ362381">
    <property type="protein sequence ID" value="ACI49255.1"/>
    <property type="molecule type" value="Genomic_DNA"/>
</dbReference>
<gene>
    <name evidence="2" type="ORF">CAMP_LOCUS8976</name>
    <name evidence="1" type="ORF">Csp3_JD07.005</name>
</gene>
<proteinExistence type="predicted"/>
<name>B6VC12_9PELO</name>
<dbReference type="AlphaFoldDB" id="B6VC12"/>